<comment type="caution">
    <text evidence="3">The sequence shown here is derived from an EMBL/GenBank/DDBJ whole genome shotgun (WGS) entry which is preliminary data.</text>
</comment>
<organism evidence="3 4">
    <name type="scientific">Tahibacter harae</name>
    <dbReference type="NCBI Taxonomy" id="2963937"/>
    <lineage>
        <taxon>Bacteria</taxon>
        <taxon>Pseudomonadati</taxon>
        <taxon>Pseudomonadota</taxon>
        <taxon>Gammaproteobacteria</taxon>
        <taxon>Lysobacterales</taxon>
        <taxon>Rhodanobacteraceae</taxon>
        <taxon>Tahibacter</taxon>
    </lineage>
</organism>
<accession>A0ABT1QRH0</accession>
<sequence length="338" mass="34558">MKRKAAVLATVLACASAGAVEQTVKNDSLGNGDSGSIVYGFANGEAASSWLTSPCNGTLRAVQVFWRSPSAGGIDEIHDSITVYRAGSFPVPGTEAAAIIGPVLTDGVMNEWRYLDENNTVPLQVPLSSGEVFVVSFRYFEAPIVGGPSLVRDADGIQAGRNGLHALIGSSLIWFDSSALGLTGDWVIRGVVDCPASAQQTDVAVSLTADKQMYTPGESLAYTVTIANNGPAAATNTSVVDIFPPGYTVSSWTCSASGGASCTSGGSGNITQLINLPVGGQVIYSVNGSVAAATTGILTNSATALVGAPITDTNDANNTASLSIPPNLDLLFVDGFEE</sequence>
<dbReference type="InterPro" id="IPR047589">
    <property type="entry name" value="DUF11_rpt"/>
</dbReference>
<feature type="chain" id="PRO_5046506389" evidence="1">
    <location>
        <begin position="20"/>
        <end position="338"/>
    </location>
</feature>
<dbReference type="InterPro" id="IPR001434">
    <property type="entry name" value="OmcB-like_DUF11"/>
</dbReference>
<name>A0ABT1QRH0_9GAMM</name>
<evidence type="ECO:0000256" key="1">
    <source>
        <dbReference type="SAM" id="SignalP"/>
    </source>
</evidence>
<dbReference type="EMBL" id="JANFQO010000006">
    <property type="protein sequence ID" value="MCQ4164873.1"/>
    <property type="molecule type" value="Genomic_DNA"/>
</dbReference>
<gene>
    <name evidence="3" type="ORF">NM961_09135</name>
</gene>
<evidence type="ECO:0000313" key="4">
    <source>
        <dbReference type="Proteomes" id="UP001165498"/>
    </source>
</evidence>
<dbReference type="InterPro" id="IPR013783">
    <property type="entry name" value="Ig-like_fold"/>
</dbReference>
<keyword evidence="4" id="KW-1185">Reference proteome</keyword>
<feature type="domain" description="DUF11" evidence="2">
    <location>
        <begin position="202"/>
        <end position="324"/>
    </location>
</feature>
<evidence type="ECO:0000313" key="3">
    <source>
        <dbReference type="EMBL" id="MCQ4164873.1"/>
    </source>
</evidence>
<evidence type="ECO:0000259" key="2">
    <source>
        <dbReference type="Pfam" id="PF01345"/>
    </source>
</evidence>
<dbReference type="Gene3D" id="2.60.40.10">
    <property type="entry name" value="Immunoglobulins"/>
    <property type="match status" value="1"/>
</dbReference>
<proteinExistence type="predicted"/>
<keyword evidence="1" id="KW-0732">Signal</keyword>
<dbReference type="NCBIfam" id="TIGR01451">
    <property type="entry name" value="B_ant_repeat"/>
    <property type="match status" value="1"/>
</dbReference>
<dbReference type="Pfam" id="PF01345">
    <property type="entry name" value="DUF11"/>
    <property type="match status" value="1"/>
</dbReference>
<reference evidence="3" key="1">
    <citation type="submission" date="2022-07" db="EMBL/GenBank/DDBJ databases">
        <title>Tahibacter sp., a new gammaproteobacterium isolated from the silt sample collected at pig farm.</title>
        <authorList>
            <person name="Chen H."/>
        </authorList>
    </citation>
    <scope>NUCLEOTIDE SEQUENCE</scope>
    <source>
        <strain evidence="3">P2K</strain>
    </source>
</reference>
<feature type="signal peptide" evidence="1">
    <location>
        <begin position="1"/>
        <end position="19"/>
    </location>
</feature>
<dbReference type="RefSeq" id="WP_255913848.1">
    <property type="nucleotide sequence ID" value="NZ_JANFQO010000006.1"/>
</dbReference>
<dbReference type="Proteomes" id="UP001165498">
    <property type="component" value="Unassembled WGS sequence"/>
</dbReference>
<protein>
    <submittedName>
        <fullName evidence="3">DUF11 domain-containing protein</fullName>
    </submittedName>
</protein>